<dbReference type="GO" id="GO:0003677">
    <property type="term" value="F:DNA binding"/>
    <property type="evidence" value="ECO:0007669"/>
    <property type="project" value="UniProtKB-KW"/>
</dbReference>
<dbReference type="CDD" id="cd00167">
    <property type="entry name" value="SANT"/>
    <property type="match status" value="2"/>
</dbReference>
<dbReference type="PANTHER" id="PTHR47999">
    <property type="entry name" value="TRANSCRIPTION FACTOR MYB8-RELATED-RELATED"/>
    <property type="match status" value="1"/>
</dbReference>
<evidence type="ECO:0000259" key="6">
    <source>
        <dbReference type="PROSITE" id="PS50090"/>
    </source>
</evidence>
<dbReference type="Pfam" id="PF00249">
    <property type="entry name" value="Myb_DNA-binding"/>
    <property type="match status" value="2"/>
</dbReference>
<dbReference type="SMART" id="SM00717">
    <property type="entry name" value="SANT"/>
    <property type="match status" value="2"/>
</dbReference>
<dbReference type="PROSITE" id="PS51294">
    <property type="entry name" value="HTH_MYB"/>
    <property type="match status" value="2"/>
</dbReference>
<evidence type="ECO:0000259" key="7">
    <source>
        <dbReference type="PROSITE" id="PS51294"/>
    </source>
</evidence>
<dbReference type="Proteomes" id="UP001159364">
    <property type="component" value="Linkage Group LG08"/>
</dbReference>
<protein>
    <submittedName>
        <fullName evidence="8">Uncharacterized protein</fullName>
    </submittedName>
</protein>
<dbReference type="InterPro" id="IPR015495">
    <property type="entry name" value="Myb_TF_plants"/>
</dbReference>
<keyword evidence="2" id="KW-0805">Transcription regulation</keyword>
<sequence length="562" mass="62411">MGRAPCCQKVGLKKGRWTAEEDEALRKYIEANGEGSWRAMPKNAGLLRCGKSCRLRWINYLRKDVKRGNISTDEEEIIVKLRSSLGNRWSLIASQLPGRTDNEIKNYWNSHLSRKLHSFRRIASVSVPPTVDLSKVVKLSKRKGGRTSRRAMKKNKTYFSNGVGRPKPSTNLVKVPEQVTLPRTPDLEKETAELPEPIEDPILLDTCAQDEEQTDLLAQTPCQETGGMSNSLEERDKDLVPCTGEQRRNDTNGNFVSFSTRETKETEIDGEILSFNDIIDYELLDPNGFLDFNEERQNEAVTDTEDGVEDVWSPKVHLTSGEQEFGGISSSNGSHDCEFQFSTSSISSCFEDYVVDTEGGVNEVTSPEMHIASDDQEFGGISSSNGSESYEFQYSSASITSCMDDSVVHIEGGVNELWSPNTLFASEDQGFGCFISSNVSECVEIQSSAASMTSCFEAEGGMNELWSPKVSLPSEDHEFGGVSSTNGSESCEFQSSTASKSSFMAYVADWTWEEMAIRAELLDATENNQLCRLWANDGEGESDKVEEMNNKKKNAMVAWLLS</sequence>
<evidence type="ECO:0000313" key="8">
    <source>
        <dbReference type="EMBL" id="KAJ8899103.1"/>
    </source>
</evidence>
<dbReference type="SUPFAM" id="SSF46689">
    <property type="entry name" value="Homeodomain-like"/>
    <property type="match status" value="1"/>
</dbReference>
<comment type="subcellular location">
    <subcellularLocation>
        <location evidence="1">Nucleus</location>
    </subcellularLocation>
</comment>
<evidence type="ECO:0000256" key="1">
    <source>
        <dbReference type="ARBA" id="ARBA00004123"/>
    </source>
</evidence>
<evidence type="ECO:0000256" key="4">
    <source>
        <dbReference type="ARBA" id="ARBA00023163"/>
    </source>
</evidence>
<feature type="domain" description="Myb-like" evidence="6">
    <location>
        <begin position="9"/>
        <end position="61"/>
    </location>
</feature>
<dbReference type="GO" id="GO:0005634">
    <property type="term" value="C:nucleus"/>
    <property type="evidence" value="ECO:0007669"/>
    <property type="project" value="UniProtKB-SubCell"/>
</dbReference>
<dbReference type="InterPro" id="IPR017930">
    <property type="entry name" value="Myb_dom"/>
</dbReference>
<dbReference type="PROSITE" id="PS50090">
    <property type="entry name" value="MYB_LIKE"/>
    <property type="match status" value="2"/>
</dbReference>
<evidence type="ECO:0000256" key="2">
    <source>
        <dbReference type="ARBA" id="ARBA00023015"/>
    </source>
</evidence>
<reference evidence="8 9" key="1">
    <citation type="submission" date="2021-09" db="EMBL/GenBank/DDBJ databases">
        <title>Genomic insights and catalytic innovation underlie evolution of tropane alkaloids biosynthesis.</title>
        <authorList>
            <person name="Wang Y.-J."/>
            <person name="Tian T."/>
            <person name="Huang J.-P."/>
            <person name="Huang S.-X."/>
        </authorList>
    </citation>
    <scope>NUCLEOTIDE SEQUENCE [LARGE SCALE GENOMIC DNA]</scope>
    <source>
        <strain evidence="8">KIB-2018</strain>
        <tissue evidence="8">Leaf</tissue>
    </source>
</reference>
<dbReference type="AlphaFoldDB" id="A0AAV8U9J5"/>
<dbReference type="FunFam" id="1.10.10.60:FF:000121">
    <property type="entry name" value="Myb transcription factor"/>
    <property type="match status" value="1"/>
</dbReference>
<keyword evidence="5" id="KW-0539">Nucleus</keyword>
<name>A0AAV8U9J5_9ROSI</name>
<gene>
    <name evidence="8" type="ORF">K2173_010256</name>
</gene>
<comment type="caution">
    <text evidence="8">The sequence shown here is derived from an EMBL/GenBank/DDBJ whole genome shotgun (WGS) entry which is preliminary data.</text>
</comment>
<dbReference type="PANTHER" id="PTHR47999:SF6">
    <property type="entry name" value="MYB-RELATED PROTEIN P"/>
    <property type="match status" value="1"/>
</dbReference>
<evidence type="ECO:0000313" key="9">
    <source>
        <dbReference type="Proteomes" id="UP001159364"/>
    </source>
</evidence>
<evidence type="ECO:0000256" key="3">
    <source>
        <dbReference type="ARBA" id="ARBA00023125"/>
    </source>
</evidence>
<keyword evidence="9" id="KW-1185">Reference proteome</keyword>
<keyword evidence="3" id="KW-0238">DNA-binding</keyword>
<feature type="domain" description="Myb-like" evidence="6">
    <location>
        <begin position="62"/>
        <end position="112"/>
    </location>
</feature>
<dbReference type="Gene3D" id="1.10.10.60">
    <property type="entry name" value="Homeodomain-like"/>
    <property type="match status" value="2"/>
</dbReference>
<proteinExistence type="predicted"/>
<accession>A0AAV8U9J5</accession>
<feature type="domain" description="HTH myb-type" evidence="7">
    <location>
        <begin position="62"/>
        <end position="116"/>
    </location>
</feature>
<feature type="domain" description="HTH myb-type" evidence="7">
    <location>
        <begin position="9"/>
        <end position="61"/>
    </location>
</feature>
<organism evidence="8 9">
    <name type="scientific">Erythroxylum novogranatense</name>
    <dbReference type="NCBI Taxonomy" id="1862640"/>
    <lineage>
        <taxon>Eukaryota</taxon>
        <taxon>Viridiplantae</taxon>
        <taxon>Streptophyta</taxon>
        <taxon>Embryophyta</taxon>
        <taxon>Tracheophyta</taxon>
        <taxon>Spermatophyta</taxon>
        <taxon>Magnoliopsida</taxon>
        <taxon>eudicotyledons</taxon>
        <taxon>Gunneridae</taxon>
        <taxon>Pentapetalae</taxon>
        <taxon>rosids</taxon>
        <taxon>fabids</taxon>
        <taxon>Malpighiales</taxon>
        <taxon>Erythroxylaceae</taxon>
        <taxon>Erythroxylum</taxon>
    </lineage>
</organism>
<dbReference type="EMBL" id="JAIWQS010000008">
    <property type="protein sequence ID" value="KAJ8899103.1"/>
    <property type="molecule type" value="Genomic_DNA"/>
</dbReference>
<keyword evidence="4" id="KW-0804">Transcription</keyword>
<evidence type="ECO:0000256" key="5">
    <source>
        <dbReference type="ARBA" id="ARBA00023242"/>
    </source>
</evidence>
<dbReference type="InterPro" id="IPR009057">
    <property type="entry name" value="Homeodomain-like_sf"/>
</dbReference>
<dbReference type="InterPro" id="IPR001005">
    <property type="entry name" value="SANT/Myb"/>
</dbReference>